<feature type="region of interest" description="Disordered" evidence="13">
    <location>
        <begin position="68"/>
        <end position="107"/>
    </location>
</feature>
<feature type="active site" evidence="10 11">
    <location>
        <position position="961"/>
    </location>
</feature>
<dbReference type="GO" id="GO:0004252">
    <property type="term" value="F:serine-type endopeptidase activity"/>
    <property type="evidence" value="ECO:0007669"/>
    <property type="project" value="UniProtKB-UniRule"/>
</dbReference>
<evidence type="ECO:0000256" key="4">
    <source>
        <dbReference type="ARBA" id="ARBA00022801"/>
    </source>
</evidence>
<accession>A0AAV2SXT9</accession>
<keyword evidence="8 10" id="KW-0496">Mitochondrion</keyword>
<dbReference type="InterPro" id="IPR003111">
    <property type="entry name" value="Lon_prtase_N"/>
</dbReference>
<evidence type="ECO:0000256" key="12">
    <source>
        <dbReference type="RuleBase" id="RU000591"/>
    </source>
</evidence>
<feature type="active site" evidence="10 11">
    <location>
        <position position="918"/>
    </location>
</feature>
<feature type="compositionally biased region" description="Pro residues" evidence="13">
    <location>
        <begin position="282"/>
        <end position="295"/>
    </location>
</feature>
<dbReference type="EMBL" id="CAXLJL010000001">
    <property type="protein sequence ID" value="CAL5129205.1"/>
    <property type="molecule type" value="Genomic_DNA"/>
</dbReference>
<dbReference type="SUPFAM" id="SSF54211">
    <property type="entry name" value="Ribosomal protein S5 domain 2-like"/>
    <property type="match status" value="1"/>
</dbReference>
<dbReference type="GO" id="GO:0043565">
    <property type="term" value="F:sequence-specific DNA binding"/>
    <property type="evidence" value="ECO:0007669"/>
    <property type="project" value="UniProtKB-UniRule"/>
</dbReference>
<evidence type="ECO:0000256" key="6">
    <source>
        <dbReference type="ARBA" id="ARBA00022840"/>
    </source>
</evidence>
<keyword evidence="3 10" id="KW-0547">Nucleotide-binding</keyword>
<dbReference type="GO" id="GO:0070407">
    <property type="term" value="P:oxidation-dependent protein catabolic process"/>
    <property type="evidence" value="ECO:0007669"/>
    <property type="project" value="UniProtKB-UniRule"/>
</dbReference>
<dbReference type="Pfam" id="PF05362">
    <property type="entry name" value="Lon_C"/>
    <property type="match status" value="2"/>
</dbReference>
<dbReference type="PRINTS" id="PR00830">
    <property type="entry name" value="ENDOLAPTASE"/>
</dbReference>
<comment type="subunit">
    <text evidence="10">Homohexamer or homoheptamer. Organized in a ring with a central cavity.</text>
</comment>
<feature type="region of interest" description="Disordered" evidence="13">
    <location>
        <begin position="819"/>
        <end position="846"/>
    </location>
</feature>
<dbReference type="FunFam" id="1.20.5.5270:FF:000001">
    <property type="entry name" value="Lon protease homolog, mitochondrial"/>
    <property type="match status" value="1"/>
</dbReference>
<feature type="compositionally biased region" description="Basic and acidic residues" evidence="13">
    <location>
        <begin position="255"/>
        <end position="276"/>
    </location>
</feature>
<comment type="function">
    <text evidence="10">ATP-dependent serine protease that mediates the selective degradation of misfolded, unassembled or oxidatively damaged polypeptides as well as certain short-lived regulatory proteins in the mitochondrial matrix. May also have a chaperone function in the assembly of inner membrane protein complexes. Participates in the regulation of mitochondrial gene expression and in the maintenance of the integrity of the mitochondrial genome. Binds to mitochondrial DNA in a site-specific manner.</text>
</comment>
<dbReference type="Gene3D" id="1.20.58.1480">
    <property type="match status" value="1"/>
</dbReference>
<gene>
    <name evidence="16" type="ORF">CDAUBV1_LOCUS74</name>
</gene>
<dbReference type="Pfam" id="PF00004">
    <property type="entry name" value="AAA"/>
    <property type="match status" value="1"/>
</dbReference>
<dbReference type="PANTHER" id="PTHR43718:SF2">
    <property type="entry name" value="LON PROTEASE HOMOLOG, MITOCHONDRIAL"/>
    <property type="match status" value="1"/>
</dbReference>
<dbReference type="FunFam" id="3.40.50.300:FF:000021">
    <property type="entry name" value="Lon protease homolog"/>
    <property type="match status" value="1"/>
</dbReference>
<dbReference type="CDD" id="cd19500">
    <property type="entry name" value="RecA-like_Lon"/>
    <property type="match status" value="1"/>
</dbReference>
<dbReference type="InterPro" id="IPR020568">
    <property type="entry name" value="Ribosomal_Su5_D2-typ_SF"/>
</dbReference>
<dbReference type="GO" id="GO:0006515">
    <property type="term" value="P:protein quality control for misfolded or incompletely synthesized proteins"/>
    <property type="evidence" value="ECO:0007669"/>
    <property type="project" value="UniProtKB-UniRule"/>
</dbReference>
<evidence type="ECO:0000256" key="2">
    <source>
        <dbReference type="ARBA" id="ARBA00022670"/>
    </source>
</evidence>
<dbReference type="InterPro" id="IPR015947">
    <property type="entry name" value="PUA-like_sf"/>
</dbReference>
<dbReference type="SMART" id="SM00464">
    <property type="entry name" value="LON"/>
    <property type="match status" value="1"/>
</dbReference>
<keyword evidence="6 10" id="KW-0067">ATP-binding</keyword>
<dbReference type="Gene3D" id="2.30.130.40">
    <property type="entry name" value="LON domain-like"/>
    <property type="match status" value="1"/>
</dbReference>
<feature type="compositionally biased region" description="Low complexity" evidence="13">
    <location>
        <begin position="68"/>
        <end position="92"/>
    </location>
</feature>
<evidence type="ECO:0000256" key="11">
    <source>
        <dbReference type="PROSITE-ProRule" id="PRU01122"/>
    </source>
</evidence>
<dbReference type="PROSITE" id="PS51787">
    <property type="entry name" value="LON_N"/>
    <property type="match status" value="1"/>
</dbReference>
<evidence type="ECO:0000256" key="1">
    <source>
        <dbReference type="ARBA" id="ARBA00004305"/>
    </source>
</evidence>
<dbReference type="EC" id="3.4.21.53" evidence="10"/>
<dbReference type="Pfam" id="PF02190">
    <property type="entry name" value="LON_substr_bdg"/>
    <property type="match status" value="1"/>
</dbReference>
<dbReference type="HAMAP" id="MF_03120">
    <property type="entry name" value="lonm_euk"/>
    <property type="match status" value="1"/>
</dbReference>
<protein>
    <recommendedName>
        <fullName evidence="10">Lon protease homolog, mitochondrial</fullName>
        <ecNumber evidence="10">3.4.21.53</ecNumber>
    </recommendedName>
</protein>
<evidence type="ECO:0000259" key="15">
    <source>
        <dbReference type="PROSITE" id="PS51787"/>
    </source>
</evidence>
<feature type="domain" description="Lon N-terminal" evidence="15">
    <location>
        <begin position="123"/>
        <end position="399"/>
    </location>
</feature>
<feature type="region of interest" description="Disordered" evidence="13">
    <location>
        <begin position="220"/>
        <end position="239"/>
    </location>
</feature>
<organism evidence="16 17">
    <name type="scientific">Calicophoron daubneyi</name>
    <name type="common">Rumen fluke</name>
    <name type="synonym">Paramphistomum daubneyi</name>
    <dbReference type="NCBI Taxonomy" id="300641"/>
    <lineage>
        <taxon>Eukaryota</taxon>
        <taxon>Metazoa</taxon>
        <taxon>Spiralia</taxon>
        <taxon>Lophotrochozoa</taxon>
        <taxon>Platyhelminthes</taxon>
        <taxon>Trematoda</taxon>
        <taxon>Digenea</taxon>
        <taxon>Plagiorchiida</taxon>
        <taxon>Pronocephalata</taxon>
        <taxon>Paramphistomoidea</taxon>
        <taxon>Paramphistomidae</taxon>
        <taxon>Calicophoron</taxon>
    </lineage>
</organism>
<dbReference type="InterPro" id="IPR004815">
    <property type="entry name" value="Lon_bac/euk-typ"/>
</dbReference>
<dbReference type="GO" id="GO:0051131">
    <property type="term" value="P:chaperone-mediated protein complex assembly"/>
    <property type="evidence" value="ECO:0007669"/>
    <property type="project" value="UniProtKB-UniRule"/>
</dbReference>
<evidence type="ECO:0000256" key="8">
    <source>
        <dbReference type="ARBA" id="ARBA00023128"/>
    </source>
</evidence>
<evidence type="ECO:0000256" key="5">
    <source>
        <dbReference type="ARBA" id="ARBA00022825"/>
    </source>
</evidence>
<keyword evidence="5 10" id="KW-0720">Serine protease</keyword>
<evidence type="ECO:0000256" key="13">
    <source>
        <dbReference type="SAM" id="MobiDB-lite"/>
    </source>
</evidence>
<dbReference type="Pfam" id="PF22667">
    <property type="entry name" value="Lon_lid"/>
    <property type="match status" value="1"/>
</dbReference>
<evidence type="ECO:0000313" key="16">
    <source>
        <dbReference type="EMBL" id="CAL5129205.1"/>
    </source>
</evidence>
<keyword evidence="2 10" id="KW-0645">Protease</keyword>
<evidence type="ECO:0000256" key="3">
    <source>
        <dbReference type="ARBA" id="ARBA00022741"/>
    </source>
</evidence>
<dbReference type="InterPro" id="IPR003593">
    <property type="entry name" value="AAA+_ATPase"/>
</dbReference>
<evidence type="ECO:0000256" key="7">
    <source>
        <dbReference type="ARBA" id="ARBA00023125"/>
    </source>
</evidence>
<dbReference type="Gene3D" id="3.30.230.10">
    <property type="match status" value="1"/>
</dbReference>
<feature type="region of interest" description="Disordered" evidence="13">
    <location>
        <begin position="253"/>
        <end position="297"/>
    </location>
</feature>
<dbReference type="GO" id="GO:0004176">
    <property type="term" value="F:ATP-dependent peptidase activity"/>
    <property type="evidence" value="ECO:0007669"/>
    <property type="project" value="UniProtKB-UniRule"/>
</dbReference>
<dbReference type="InterPro" id="IPR046336">
    <property type="entry name" value="Lon_prtase_N_sf"/>
</dbReference>
<dbReference type="AlphaFoldDB" id="A0AAV2SXT9"/>
<dbReference type="InterPro" id="IPR054594">
    <property type="entry name" value="Lon_lid"/>
</dbReference>
<dbReference type="InterPro" id="IPR003959">
    <property type="entry name" value="ATPase_AAA_core"/>
</dbReference>
<evidence type="ECO:0000256" key="9">
    <source>
        <dbReference type="ARBA" id="ARBA00050665"/>
    </source>
</evidence>
<reference evidence="16" key="1">
    <citation type="submission" date="2024-06" db="EMBL/GenBank/DDBJ databases">
        <authorList>
            <person name="Liu X."/>
            <person name="Lenzi L."/>
            <person name="Haldenby T S."/>
            <person name="Uol C."/>
        </authorList>
    </citation>
    <scope>NUCLEOTIDE SEQUENCE</scope>
</reference>
<name>A0AAV2SXT9_CALDB</name>
<dbReference type="NCBIfam" id="TIGR00763">
    <property type="entry name" value="lon"/>
    <property type="match status" value="1"/>
</dbReference>
<proteinExistence type="inferred from homology"/>
<dbReference type="PROSITE" id="PS51786">
    <property type="entry name" value="LON_PROTEOLYTIC"/>
    <property type="match status" value="1"/>
</dbReference>
<dbReference type="GO" id="GO:0003697">
    <property type="term" value="F:single-stranded DNA binding"/>
    <property type="evidence" value="ECO:0007669"/>
    <property type="project" value="TreeGrafter"/>
</dbReference>
<dbReference type="InterPro" id="IPR008268">
    <property type="entry name" value="Peptidase_S16_AS"/>
</dbReference>
<dbReference type="SUPFAM" id="SSF52540">
    <property type="entry name" value="P-loop containing nucleoside triphosphate hydrolases"/>
    <property type="match status" value="1"/>
</dbReference>
<dbReference type="SUPFAM" id="SSF88697">
    <property type="entry name" value="PUA domain-like"/>
    <property type="match status" value="1"/>
</dbReference>
<dbReference type="SMART" id="SM00382">
    <property type="entry name" value="AAA"/>
    <property type="match status" value="1"/>
</dbReference>
<dbReference type="GO" id="GO:0005759">
    <property type="term" value="C:mitochondrial matrix"/>
    <property type="evidence" value="ECO:0007669"/>
    <property type="project" value="UniProtKB-SubCell"/>
</dbReference>
<dbReference type="GO" id="GO:0034599">
    <property type="term" value="P:cellular response to oxidative stress"/>
    <property type="evidence" value="ECO:0007669"/>
    <property type="project" value="UniProtKB-UniRule"/>
</dbReference>
<dbReference type="GO" id="GO:0007005">
    <property type="term" value="P:mitochondrion organization"/>
    <property type="evidence" value="ECO:0007669"/>
    <property type="project" value="TreeGrafter"/>
</dbReference>
<evidence type="ECO:0000313" key="17">
    <source>
        <dbReference type="Proteomes" id="UP001497525"/>
    </source>
</evidence>
<dbReference type="FunFam" id="1.20.58.1480:FF:000002">
    <property type="entry name" value="Lon protease homolog, mitochondrial"/>
    <property type="match status" value="1"/>
</dbReference>
<keyword evidence="7 10" id="KW-0238">DNA-binding</keyword>
<sequence>MFFSFVARRLSFGYRSYVVPMRLLHWKLNCGGVRVLSSCGSELASVINPHQTKLLHTYLPTVPYRPFSASSSGDKSDDGSGSNDPGAESPNSNTPPTPPAEAPPPHQQLALSTQNVPENFPLVPVIAITGAPLFPKFVKMIEINDEKLINLLRRKIKLNAPYAGVFLKKSSAKQSDVVDSLDDLHRIGTFVHIPEWDDLGSKLRMLVIGHRRIQLVRQVDENSADTPSENGSVFPRNKRNSLVRRARRAAAVFTGHEEAKTANEEDRGAKHEREQSEAAPDSPHPPIVEEPPSTPSPVLMAETVNLYHDPYETTQEIKALSAEIVKTIRDIINLNPVYRENVLAMLQAGQRVADNPVYLGDLGAALSGAGEPHELQAVLEETDIRNRLRLSLALVKKEYELGRLQQQIGREVEEKVKQQHRKYMLSEQLKVIKRELGLEKDDKDTIVEKFRSRLKDLVVPEAVMEVIDEELHKIGVLDNHSSEFNVTRNYLDWLTTLPWGVTSEEHLDLASARRILDEDHYGMEDVKKRILEFIAVSQLKGTTQGKILCFHGPPGVGKTSIARSIARALNRKYFRFSVGGMSDVSEIKGHRRTYVGAMPGKMIQCLKKTKTENPLVLIDEIDKLGRGWQGDPASALLELLDPEQNANFLDHYLDVTVDLSRVLFITTANQLDTIPEPLRDRMEMIEVSGYVEDEKLQIARRYLLPQAAQASGLADDRMVVQEESLKRLIKQYCRESGVRNLQKHIEKIVRKVAYQLVNNEKEPPIVVDSDSLHQYVGHPVWITDRLYPAETPAGVVMGLAWTSMGGSVLYIESTVKEPFRHKESSGDSSDSDKEDSSASGRKGSLQLTGHLGDVMKESVAIAHTFAGIFALSGAPCPTDNGERKFLTPEESEKAGEFLRHADIHLHVPQGATPKDGPSAGITMVTALLSLACNKPVRPDLAMTGEVSLTGKVLQVGGIKEKVLAAKRGGVKCLIMPMTNQKDFDDLPDFIKKDLDVHFVNHYSEVFPVAFPSS</sequence>
<dbReference type="InterPro" id="IPR027503">
    <property type="entry name" value="Lonm_euk"/>
</dbReference>
<dbReference type="GO" id="GO:0005524">
    <property type="term" value="F:ATP binding"/>
    <property type="evidence" value="ECO:0007669"/>
    <property type="project" value="UniProtKB-UniRule"/>
</dbReference>
<comment type="subcellular location">
    <subcellularLocation>
        <location evidence="1 10">Mitochondrion matrix</location>
    </subcellularLocation>
</comment>
<feature type="binding site" evidence="10">
    <location>
        <begin position="552"/>
        <end position="559"/>
    </location>
    <ligand>
        <name>ATP</name>
        <dbReference type="ChEBI" id="CHEBI:30616"/>
    </ligand>
</feature>
<dbReference type="PROSITE" id="PS01046">
    <property type="entry name" value="LON_SER"/>
    <property type="match status" value="1"/>
</dbReference>
<feature type="compositionally biased region" description="Basic and acidic residues" evidence="13">
    <location>
        <begin position="819"/>
        <end position="836"/>
    </location>
</feature>
<feature type="compositionally biased region" description="Pro residues" evidence="13">
    <location>
        <begin position="93"/>
        <end position="106"/>
    </location>
</feature>
<dbReference type="InterPro" id="IPR027065">
    <property type="entry name" value="Lon_Prtase"/>
</dbReference>
<dbReference type="Gene3D" id="3.40.50.300">
    <property type="entry name" value="P-loop containing nucleotide triphosphate hydrolases"/>
    <property type="match status" value="1"/>
</dbReference>
<dbReference type="FunFam" id="3.30.230.10:FF:000015">
    <property type="entry name" value="Lon protease homolog, mitochondrial"/>
    <property type="match status" value="1"/>
</dbReference>
<dbReference type="InterPro" id="IPR014721">
    <property type="entry name" value="Ribsml_uS5_D2-typ_fold_subgr"/>
</dbReference>
<dbReference type="GO" id="GO:0016887">
    <property type="term" value="F:ATP hydrolysis activity"/>
    <property type="evidence" value="ECO:0007669"/>
    <property type="project" value="UniProtKB-UniRule"/>
</dbReference>
<evidence type="ECO:0000256" key="10">
    <source>
        <dbReference type="HAMAP-Rule" id="MF_03120"/>
    </source>
</evidence>
<dbReference type="Proteomes" id="UP001497525">
    <property type="component" value="Unassembled WGS sequence"/>
</dbReference>
<keyword evidence="4 10" id="KW-0378">Hydrolase</keyword>
<dbReference type="Gene3D" id="1.20.5.5270">
    <property type="match status" value="1"/>
</dbReference>
<dbReference type="InterPro" id="IPR027417">
    <property type="entry name" value="P-loop_NTPase"/>
</dbReference>
<dbReference type="Gene3D" id="1.10.8.60">
    <property type="match status" value="1"/>
</dbReference>
<dbReference type="InterPro" id="IPR008269">
    <property type="entry name" value="Lon_proteolytic"/>
</dbReference>
<comment type="catalytic activity">
    <reaction evidence="9 10">
        <text>Hydrolysis of proteins in presence of ATP.</text>
        <dbReference type="EC" id="3.4.21.53"/>
    </reaction>
</comment>
<feature type="domain" description="Lon proteolytic" evidence="14">
    <location>
        <begin position="790"/>
        <end position="1012"/>
    </location>
</feature>
<dbReference type="PANTHER" id="PTHR43718">
    <property type="entry name" value="LON PROTEASE"/>
    <property type="match status" value="1"/>
</dbReference>
<comment type="caution">
    <text evidence="16">The sequence shown here is derived from an EMBL/GenBank/DDBJ whole genome shotgun (WGS) entry which is preliminary data.</text>
</comment>
<comment type="similarity">
    <text evidence="10 11 12">Belongs to the peptidase S16 family.</text>
</comment>
<evidence type="ECO:0000259" key="14">
    <source>
        <dbReference type="PROSITE" id="PS51786"/>
    </source>
</evidence>